<comment type="caution">
    <text evidence="1">The sequence shown here is derived from an EMBL/GenBank/DDBJ whole genome shotgun (WGS) entry which is preliminary data.</text>
</comment>
<reference evidence="1 2" key="1">
    <citation type="submission" date="2020-07" db="EMBL/GenBank/DDBJ databases">
        <title>Genomes of two Microcystis aeruginosa (Cyanobacteria) strains from Florida (USA) with disparate toxicogenic potential.</title>
        <authorList>
            <person name="Lefler F.W."/>
            <person name="Barbosa M."/>
            <person name="Berthold D.E."/>
            <person name="Laughinghouse H.D. IV."/>
        </authorList>
    </citation>
    <scope>NUCLEOTIDE SEQUENCE [LARGE SCALE GENOMIC DNA]</scope>
    <source>
        <strain evidence="1 2">BLCCF108</strain>
    </source>
</reference>
<dbReference type="RefSeq" id="WP_185237209.1">
    <property type="nucleotide sequence ID" value="NZ_JACEGB010000139.1"/>
</dbReference>
<evidence type="ECO:0000313" key="1">
    <source>
        <dbReference type="EMBL" id="MBC1190736.1"/>
    </source>
</evidence>
<accession>A0A841URH0</accession>
<dbReference type="AlphaFoldDB" id="A0A841URH0"/>
<proteinExistence type="predicted"/>
<dbReference type="Proteomes" id="UP000551499">
    <property type="component" value="Unassembled WGS sequence"/>
</dbReference>
<gene>
    <name evidence="1" type="ORF">H0902_07865</name>
</gene>
<name>A0A841URH0_MICAE</name>
<dbReference type="Pfam" id="PF11211">
    <property type="entry name" value="DUF2997"/>
    <property type="match status" value="1"/>
</dbReference>
<evidence type="ECO:0000313" key="2">
    <source>
        <dbReference type="Proteomes" id="UP000551499"/>
    </source>
</evidence>
<organism evidence="1 2">
    <name type="scientific">Microcystis aeruginosa BLCC-F108</name>
    <dbReference type="NCBI Taxonomy" id="2755317"/>
    <lineage>
        <taxon>Bacteria</taxon>
        <taxon>Bacillati</taxon>
        <taxon>Cyanobacteriota</taxon>
        <taxon>Cyanophyceae</taxon>
        <taxon>Oscillatoriophycideae</taxon>
        <taxon>Chroococcales</taxon>
        <taxon>Microcystaceae</taxon>
        <taxon>Microcystis</taxon>
    </lineage>
</organism>
<dbReference type="InterPro" id="IPR021375">
    <property type="entry name" value="DUF2997"/>
</dbReference>
<protein>
    <submittedName>
        <fullName evidence="1">DUF2997 domain-containing protein</fullName>
    </submittedName>
</protein>
<dbReference type="EMBL" id="JACEGB010000139">
    <property type="protein sequence ID" value="MBC1190736.1"/>
    <property type="molecule type" value="Genomic_DNA"/>
</dbReference>
<sequence length="71" mass="8303">MSKKIQLRIFPDGRVQAEVQGIKGKACTDYIEILEEVLNAEVYESSYTPEYYENQEVWLSQQIDETVQDRS</sequence>